<feature type="domain" description="AB hydrolase-1" evidence="1">
    <location>
        <begin position="59"/>
        <end position="291"/>
    </location>
</feature>
<dbReference type="Pfam" id="PF00561">
    <property type="entry name" value="Abhydrolase_1"/>
    <property type="match status" value="1"/>
</dbReference>
<organism evidence="2 3">
    <name type="scientific">Thalassolituus pacificus</name>
    <dbReference type="NCBI Taxonomy" id="2975440"/>
    <lineage>
        <taxon>Bacteria</taxon>
        <taxon>Pseudomonadati</taxon>
        <taxon>Pseudomonadota</taxon>
        <taxon>Gammaproteobacteria</taxon>
        <taxon>Oceanospirillales</taxon>
        <taxon>Oceanospirillaceae</taxon>
        <taxon>Thalassolituus</taxon>
    </lineage>
</organism>
<keyword evidence="2" id="KW-0378">Hydrolase</keyword>
<proteinExistence type="predicted"/>
<accession>A0A9X2WGZ0</accession>
<evidence type="ECO:0000313" key="3">
    <source>
        <dbReference type="Proteomes" id="UP001147830"/>
    </source>
</evidence>
<evidence type="ECO:0000313" key="2">
    <source>
        <dbReference type="EMBL" id="MCT7359951.1"/>
    </source>
</evidence>
<dbReference type="GO" id="GO:0016787">
    <property type="term" value="F:hydrolase activity"/>
    <property type="evidence" value="ECO:0007669"/>
    <property type="project" value="UniProtKB-KW"/>
</dbReference>
<comment type="caution">
    <text evidence="2">The sequence shown here is derived from an EMBL/GenBank/DDBJ whole genome shotgun (WGS) entry which is preliminary data.</text>
</comment>
<reference evidence="2" key="1">
    <citation type="journal article" date="2022" name="Front. Microbiol.">
        <title>Genome-based taxonomic rearrangement of Oceanobacter-related bacteria including the description of Thalassolituus hydrocarbonoclasticus sp. nov. and Thalassolituus pacificus sp. nov. and emended description of the genus Thalassolituus.</title>
        <authorList>
            <person name="Dong C."/>
            <person name="Wei L."/>
            <person name="Wang J."/>
            <person name="Lai Q."/>
            <person name="Huang Z."/>
            <person name="Shao Z."/>
        </authorList>
    </citation>
    <scope>NUCLEOTIDE SEQUENCE</scope>
    <source>
        <strain evidence="2">59MF3M-4</strain>
    </source>
</reference>
<dbReference type="EMBL" id="JAOANI010000020">
    <property type="protein sequence ID" value="MCT7359951.1"/>
    <property type="molecule type" value="Genomic_DNA"/>
</dbReference>
<evidence type="ECO:0000259" key="1">
    <source>
        <dbReference type="Pfam" id="PF00561"/>
    </source>
</evidence>
<dbReference type="InterPro" id="IPR029058">
    <property type="entry name" value="AB_hydrolase_fold"/>
</dbReference>
<keyword evidence="3" id="KW-1185">Reference proteome</keyword>
<sequence>MLMNFWQTMQNGFKGEVGAVSLEEMLARHTTAESQFIELQGMNVHYRDVCRCAEPDKAPVLILLHGIFSSLHTWNDWTDILSKDFRVISIDSPNFGLTGAHPRGMFKYIYSDFLNEFTDALGIKQCSLAGNSLGGWMSWEFAGRYPHKVNKVILLDSAGFFFVPPPVLLSMGLPLSGWMASMMPVPRKAMYATIRTTYSQKERLTKPVLERYYDLFMRAGNRGAGAAVLRFIRNRAGFDTAPLKNVTQPVLIMWGRNDAWIPLAHAEKFAKALPQARTIIYDDCGHMPMEELPAESAADALAFLKQ</sequence>
<dbReference type="PRINTS" id="PR00111">
    <property type="entry name" value="ABHYDROLASE"/>
</dbReference>
<reference evidence="2" key="2">
    <citation type="submission" date="2022-08" db="EMBL/GenBank/DDBJ databases">
        <authorList>
            <person name="Dong C."/>
        </authorList>
    </citation>
    <scope>NUCLEOTIDE SEQUENCE</scope>
    <source>
        <strain evidence="2">59MF3M-4</strain>
    </source>
</reference>
<dbReference type="PANTHER" id="PTHR43689">
    <property type="entry name" value="HYDROLASE"/>
    <property type="match status" value="1"/>
</dbReference>
<dbReference type="Proteomes" id="UP001147830">
    <property type="component" value="Unassembled WGS sequence"/>
</dbReference>
<dbReference type="AlphaFoldDB" id="A0A9X2WGZ0"/>
<dbReference type="InterPro" id="IPR000073">
    <property type="entry name" value="AB_hydrolase_1"/>
</dbReference>
<protein>
    <submittedName>
        <fullName evidence="2">Alpha/beta hydrolase</fullName>
    </submittedName>
</protein>
<dbReference type="Gene3D" id="3.40.50.1820">
    <property type="entry name" value="alpha/beta hydrolase"/>
    <property type="match status" value="1"/>
</dbReference>
<dbReference type="SUPFAM" id="SSF53474">
    <property type="entry name" value="alpha/beta-Hydrolases"/>
    <property type="match status" value="1"/>
</dbReference>
<name>A0A9X2WGZ0_9GAMM</name>
<gene>
    <name evidence="2" type="ORF">NYR02_13105</name>
</gene>
<dbReference type="PANTHER" id="PTHR43689:SF8">
    <property type="entry name" value="ALPHA_BETA-HYDROLASES SUPERFAMILY PROTEIN"/>
    <property type="match status" value="1"/>
</dbReference>
<dbReference type="RefSeq" id="WP_260976814.1">
    <property type="nucleotide sequence ID" value="NZ_JAOANI010000020.1"/>
</dbReference>